<organism evidence="1 2">
    <name type="scientific">Sphaerotilus uruguayifluvii</name>
    <dbReference type="NCBI Taxonomy" id="2735897"/>
    <lineage>
        <taxon>Bacteria</taxon>
        <taxon>Pseudomonadati</taxon>
        <taxon>Pseudomonadota</taxon>
        <taxon>Betaproteobacteria</taxon>
        <taxon>Burkholderiales</taxon>
        <taxon>Sphaerotilaceae</taxon>
        <taxon>Sphaerotilus</taxon>
    </lineage>
</organism>
<gene>
    <name evidence="1" type="ORF">HNQ01_000493</name>
</gene>
<sequence length="201" mass="23004">MGTTTTAAARSATLAWRPVTASDWASMQRDLSGRFGSVKLRCDSYLISIERALIDKNSLGLLVYVNGFIRGEWLINDCEERRRFLRKSMRRVFSAVDVEKICKGLGKRDREACIKRLDLERKREAYSFHWGSFDALRRHLIAHNRVIQVQHWPYAIVAGAGTDQEHVVGHSDRLTDAIDRALQLRCDVMKCLEDGSMTTEF</sequence>
<name>A0ABX2FXN0_9BURK</name>
<accession>A0ABX2FXN0</accession>
<dbReference type="Proteomes" id="UP001516061">
    <property type="component" value="Unassembled WGS sequence"/>
</dbReference>
<comment type="caution">
    <text evidence="1">The sequence shown here is derived from an EMBL/GenBank/DDBJ whole genome shotgun (WGS) entry which is preliminary data.</text>
</comment>
<evidence type="ECO:0000313" key="2">
    <source>
        <dbReference type="Proteomes" id="UP001516061"/>
    </source>
</evidence>
<keyword evidence="2" id="KW-1185">Reference proteome</keyword>
<reference evidence="1 2" key="1">
    <citation type="submission" date="2020-05" db="EMBL/GenBank/DDBJ databases">
        <title>Genomic Encyclopedia of Type Strains, Phase IV (KMG-V): Genome sequencing to study the core and pangenomes of soil and plant-associated prokaryotes.</title>
        <authorList>
            <person name="Whitman W."/>
        </authorList>
    </citation>
    <scope>NUCLEOTIDE SEQUENCE [LARGE SCALE GENOMIC DNA]</scope>
    <source>
        <strain evidence="1 2">C29</strain>
    </source>
</reference>
<evidence type="ECO:0000313" key="1">
    <source>
        <dbReference type="EMBL" id="NRT54783.1"/>
    </source>
</evidence>
<dbReference type="EMBL" id="JABSNM010000002">
    <property type="protein sequence ID" value="NRT54783.1"/>
    <property type="molecule type" value="Genomic_DNA"/>
</dbReference>
<protein>
    <submittedName>
        <fullName evidence="1">Uncharacterized protein</fullName>
    </submittedName>
</protein>
<proteinExistence type="predicted"/>
<dbReference type="RefSeq" id="WP_173803749.1">
    <property type="nucleotide sequence ID" value="NZ_JABSNM010000002.1"/>
</dbReference>